<name>A0A0K1Y570_9CAUD</name>
<evidence type="ECO:0000313" key="2">
    <source>
        <dbReference type="Proteomes" id="UP000204179"/>
    </source>
</evidence>
<organism evidence="1 2">
    <name type="scientific">Klebsiella phage JD18</name>
    <dbReference type="NCBI Taxonomy" id="1698360"/>
    <lineage>
        <taxon>Viruses</taxon>
        <taxon>Duplodnaviria</taxon>
        <taxon>Heunggongvirae</taxon>
        <taxon>Uroviricota</taxon>
        <taxon>Caudoviricetes</taxon>
        <taxon>Pantevenvirales</taxon>
        <taxon>Straboviridae</taxon>
        <taxon>Tevenvirinae</taxon>
        <taxon>Jiaodavirus</taxon>
        <taxon>Jiaodavirus jd18</taxon>
    </lineage>
</organism>
<evidence type="ECO:0008006" key="3">
    <source>
        <dbReference type="Google" id="ProtNLM"/>
    </source>
</evidence>
<reference evidence="1 2" key="1">
    <citation type="submission" date="2015-07" db="EMBL/GenBank/DDBJ databases">
        <title>Isolation and characterization of JD18-a novel lytic bacteriophage for Klebsiella pneumoniae.</title>
        <authorList>
            <person name="Fan J."/>
            <person name="Zhang X."/>
            <person name="Guo X."/>
            <person name="He P."/>
            <person name="Zhang Y."/>
        </authorList>
    </citation>
    <scope>NUCLEOTIDE SEQUENCE [LARGE SCALE GENOMIC DNA]</scope>
</reference>
<dbReference type="RefSeq" id="YP_009190844.1">
    <property type="nucleotide sequence ID" value="NC_028686.1"/>
</dbReference>
<dbReference type="EMBL" id="KT239446">
    <property type="protein sequence ID" value="AKY02134.1"/>
    <property type="molecule type" value="Genomic_DNA"/>
</dbReference>
<sequence>MAVTCLSEIQKDAIVKNFKNGLYTKKELAENYGVSRDTIRRVFKEREARAAAAAVPAKVEAPVEREFKWAASSKFISITEGRTTYNADSQHPGFKSALQKLVDGDIAGAIDHINLEQGIKKFVQGNVRIEDGTLFYKDIELKSGLTERIVRAMEDGEDFKRYLPFLENLMLNPSRRAVYRLFDFLNANDIDITDDGHFIGWKVVRSTYMDCASNTFDNSPGKTVTMPRNQVDEDDQRTCSAGLHVCSKSYIGHFGSGSDRIVSVKVHPRDVVSIPVDYNDAKMRTCGYVVLEDVTDRWGSELR</sequence>
<dbReference type="GeneID" id="26518678"/>
<dbReference type="Proteomes" id="UP000204179">
    <property type="component" value="Segment"/>
</dbReference>
<proteinExistence type="predicted"/>
<accession>A0A0K1Y570</accession>
<dbReference type="KEGG" id="vg:26518678"/>
<gene>
    <name evidence="1" type="ORF">JD18_263</name>
</gene>
<protein>
    <recommendedName>
        <fullName evidence="3">RIIB protector from prophage-induced early lysis</fullName>
    </recommendedName>
</protein>
<evidence type="ECO:0000313" key="1">
    <source>
        <dbReference type="EMBL" id="AKY02134.1"/>
    </source>
</evidence>
<keyword evidence="2" id="KW-1185">Reference proteome</keyword>